<feature type="compositionally biased region" description="Low complexity" evidence="1">
    <location>
        <begin position="25"/>
        <end position="39"/>
    </location>
</feature>
<feature type="compositionally biased region" description="Basic and acidic residues" evidence="1">
    <location>
        <begin position="1"/>
        <end position="18"/>
    </location>
</feature>
<evidence type="ECO:0000256" key="1">
    <source>
        <dbReference type="SAM" id="MobiDB-lite"/>
    </source>
</evidence>
<evidence type="ECO:0000313" key="3">
    <source>
        <dbReference type="EMBL" id="MFC4359435.1"/>
    </source>
</evidence>
<sequence>MSGRDSDVEDPVADRIVEDDGPDGGADVDPPATAPAADADATDVEYPEVPDWDDEYLDRVSDRLMFSYDLERDYRVRGEGFDLYGRLLVESQKQLWHPSLNYANHESREHLFARRVGTATVAELDRLVSLAHDLAGEWIERTEEHFGTDFTFVLVADGIPDDVREYVAGFDERTLLRFGYYGHYRVNLAVVAPEGVGTGSGDAVASAEADVVDAFTLWREVPVDRGTPGLFQRFVRRLWE</sequence>
<protein>
    <recommendedName>
        <fullName evidence="2">DUF8052 domain-containing protein</fullName>
    </recommendedName>
</protein>
<dbReference type="InterPro" id="IPR058365">
    <property type="entry name" value="DUF8052"/>
</dbReference>
<dbReference type="EMBL" id="JBHSDS010000008">
    <property type="protein sequence ID" value="MFC4359435.1"/>
    <property type="molecule type" value="Genomic_DNA"/>
</dbReference>
<reference evidence="3 4" key="1">
    <citation type="journal article" date="2019" name="Int. J. Syst. Evol. Microbiol.">
        <title>The Global Catalogue of Microorganisms (GCM) 10K type strain sequencing project: providing services to taxonomists for standard genome sequencing and annotation.</title>
        <authorList>
            <consortium name="The Broad Institute Genomics Platform"/>
            <consortium name="The Broad Institute Genome Sequencing Center for Infectious Disease"/>
            <person name="Wu L."/>
            <person name="Ma J."/>
        </authorList>
    </citation>
    <scope>NUCLEOTIDE SEQUENCE [LARGE SCALE GENOMIC DNA]</scope>
    <source>
        <strain evidence="3 4">CGMCC 1.12553</strain>
    </source>
</reference>
<gene>
    <name evidence="3" type="ORF">ACFO0N_15945</name>
</gene>
<feature type="region of interest" description="Disordered" evidence="1">
    <location>
        <begin position="1"/>
        <end position="43"/>
    </location>
</feature>
<comment type="caution">
    <text evidence="3">The sequence shown here is derived from an EMBL/GenBank/DDBJ whole genome shotgun (WGS) entry which is preliminary data.</text>
</comment>
<proteinExistence type="predicted"/>
<name>A0ABD5PEY1_9EURY</name>
<organism evidence="3 4">
    <name type="scientific">Halobium salinum</name>
    <dbReference type="NCBI Taxonomy" id="1364940"/>
    <lineage>
        <taxon>Archaea</taxon>
        <taxon>Methanobacteriati</taxon>
        <taxon>Methanobacteriota</taxon>
        <taxon>Stenosarchaea group</taxon>
        <taxon>Halobacteria</taxon>
        <taxon>Halobacteriales</taxon>
        <taxon>Haloferacaceae</taxon>
        <taxon>Halobium</taxon>
    </lineage>
</organism>
<evidence type="ECO:0000313" key="4">
    <source>
        <dbReference type="Proteomes" id="UP001595921"/>
    </source>
</evidence>
<feature type="domain" description="DUF8052" evidence="2">
    <location>
        <begin position="54"/>
        <end position="215"/>
    </location>
</feature>
<accession>A0ABD5PEY1</accession>
<dbReference type="AlphaFoldDB" id="A0ABD5PEY1"/>
<dbReference type="RefSeq" id="WP_267621763.1">
    <property type="nucleotide sequence ID" value="NZ_JAODIW010000006.1"/>
</dbReference>
<evidence type="ECO:0000259" key="2">
    <source>
        <dbReference type="Pfam" id="PF26226"/>
    </source>
</evidence>
<dbReference type="Proteomes" id="UP001595921">
    <property type="component" value="Unassembled WGS sequence"/>
</dbReference>
<dbReference type="Pfam" id="PF26226">
    <property type="entry name" value="DUF8052"/>
    <property type="match status" value="1"/>
</dbReference>
<keyword evidence="4" id="KW-1185">Reference proteome</keyword>